<dbReference type="AlphaFoldDB" id="A0A1T4Y5M6"/>
<reference evidence="3" key="1">
    <citation type="submission" date="2017-02" db="EMBL/GenBank/DDBJ databases">
        <authorList>
            <person name="Varghese N."/>
            <person name="Submissions S."/>
        </authorList>
    </citation>
    <scope>NUCLEOTIDE SEQUENCE [LARGE SCALE GENOMIC DNA]</scope>
    <source>
        <strain evidence="3">ATCC 700200</strain>
    </source>
</reference>
<keyword evidence="3" id="KW-1185">Reference proteome</keyword>
<dbReference type="RefSeq" id="WP_139373231.1">
    <property type="nucleotide sequence ID" value="NZ_FUYE01000007.1"/>
</dbReference>
<evidence type="ECO:0008006" key="4">
    <source>
        <dbReference type="Google" id="ProtNLM"/>
    </source>
</evidence>
<dbReference type="EMBL" id="FUYE01000007">
    <property type="protein sequence ID" value="SKA97046.1"/>
    <property type="molecule type" value="Genomic_DNA"/>
</dbReference>
<keyword evidence="1" id="KW-0812">Transmembrane</keyword>
<evidence type="ECO:0000256" key="1">
    <source>
        <dbReference type="SAM" id="Phobius"/>
    </source>
</evidence>
<dbReference type="Proteomes" id="UP000190774">
    <property type="component" value="Unassembled WGS sequence"/>
</dbReference>
<keyword evidence="1" id="KW-1133">Transmembrane helix</keyword>
<protein>
    <recommendedName>
        <fullName evidence="4">AsmA family protein</fullName>
    </recommendedName>
</protein>
<sequence length="511" mass="55556">MSTRTRRRSSHSPRWLFAIIGVVVVGLLVLLLMPMLVMNWVRGYLQEEAFRNQLQQIFGTQLQGEVELSPLRWTGDEVTAAEAAVQTTNGWKAQLDGLHLTLDWNAFRQSKWRTVGTSVDHLTLERLPGEAVLTTPTPAASAVAAPSIAQGSSMPEWLRSYLPTRAEVDGVKVARLNLLHPGPWNVRDAKLRLAPWQQGETSLQAVAEGGLVETPLRLPAQTVPIKLNLDRASMRLSREDLHLKEARLTWLDAGEVTAQGHFQPHEKRWELTTQVVGIPLRECLTEDWKIRLSGFLAGDFKIVGSPNALPVITGKAELKEAVLTALPVLDQLAAYTRVERFKRLILDIATAEVKISGTRRQFERVVLQSNGLMHLEGTLVIEGDQVDGTFLLGVTPETLKWLPGASQHVFTATNPKGPVGMSWTPLRITGTMQAPREDLSARLAAAAGQALLNAPGEIVGQGSQLLLSPLVGQEAGALPGQVIKGATETGGKALETGVKALEGISGGLFGR</sequence>
<evidence type="ECO:0000313" key="3">
    <source>
        <dbReference type="Proteomes" id="UP000190774"/>
    </source>
</evidence>
<feature type="transmembrane region" description="Helical" evidence="1">
    <location>
        <begin position="15"/>
        <end position="41"/>
    </location>
</feature>
<dbReference type="OrthoDB" id="178264at2"/>
<keyword evidence="1" id="KW-0472">Membrane</keyword>
<gene>
    <name evidence="2" type="ORF">SAMN02745166_02529</name>
</gene>
<accession>A0A1T4Y5M6</accession>
<organism evidence="2 3">
    <name type="scientific">Prosthecobacter debontii</name>
    <dbReference type="NCBI Taxonomy" id="48467"/>
    <lineage>
        <taxon>Bacteria</taxon>
        <taxon>Pseudomonadati</taxon>
        <taxon>Verrucomicrobiota</taxon>
        <taxon>Verrucomicrobiia</taxon>
        <taxon>Verrucomicrobiales</taxon>
        <taxon>Verrucomicrobiaceae</taxon>
        <taxon>Prosthecobacter</taxon>
    </lineage>
</organism>
<proteinExistence type="predicted"/>
<name>A0A1T4Y5M6_9BACT</name>
<evidence type="ECO:0000313" key="2">
    <source>
        <dbReference type="EMBL" id="SKA97046.1"/>
    </source>
</evidence>